<dbReference type="InterPro" id="IPR011545">
    <property type="entry name" value="DEAD/DEAH_box_helicase_dom"/>
</dbReference>
<gene>
    <name evidence="7" type="ORF">ACHAWO_007402</name>
</gene>
<dbReference type="EMBL" id="JALLPJ020000565">
    <property type="protein sequence ID" value="KAL3788447.1"/>
    <property type="molecule type" value="Genomic_DNA"/>
</dbReference>
<dbReference type="InterPro" id="IPR023405">
    <property type="entry name" value="Topo_IA_core_domain"/>
</dbReference>
<proteinExistence type="predicted"/>
<feature type="region of interest" description="Disordered" evidence="5">
    <location>
        <begin position="1"/>
        <end position="33"/>
    </location>
</feature>
<evidence type="ECO:0000256" key="5">
    <source>
        <dbReference type="SAM" id="MobiDB-lite"/>
    </source>
</evidence>
<keyword evidence="8" id="KW-1185">Reference proteome</keyword>
<evidence type="ECO:0000259" key="6">
    <source>
        <dbReference type="PROSITE" id="PS51192"/>
    </source>
</evidence>
<reference evidence="7 8" key="1">
    <citation type="submission" date="2024-10" db="EMBL/GenBank/DDBJ databases">
        <title>Updated reference genomes for cyclostephanoid diatoms.</title>
        <authorList>
            <person name="Roberts W.R."/>
            <person name="Alverson A.J."/>
        </authorList>
    </citation>
    <scope>NUCLEOTIDE SEQUENCE [LARGE SCALE GENOMIC DNA]</scope>
    <source>
        <strain evidence="7 8">AJA010-31</strain>
    </source>
</reference>
<dbReference type="PANTHER" id="PTHR47958">
    <property type="entry name" value="ATP-DEPENDENT RNA HELICASE DBP3"/>
    <property type="match status" value="1"/>
</dbReference>
<evidence type="ECO:0000313" key="7">
    <source>
        <dbReference type="EMBL" id="KAL3788447.1"/>
    </source>
</evidence>
<keyword evidence="4" id="KW-0067">ATP-binding</keyword>
<organism evidence="7 8">
    <name type="scientific">Cyclotella atomus</name>
    <dbReference type="NCBI Taxonomy" id="382360"/>
    <lineage>
        <taxon>Eukaryota</taxon>
        <taxon>Sar</taxon>
        <taxon>Stramenopiles</taxon>
        <taxon>Ochrophyta</taxon>
        <taxon>Bacillariophyta</taxon>
        <taxon>Coscinodiscophyceae</taxon>
        <taxon>Thalassiosirophycidae</taxon>
        <taxon>Stephanodiscales</taxon>
        <taxon>Stephanodiscaceae</taxon>
        <taxon>Cyclotella</taxon>
    </lineage>
</organism>
<comment type="caution">
    <text evidence="7">The sequence shown here is derived from an EMBL/GenBank/DDBJ whole genome shotgun (WGS) entry which is preliminary data.</text>
</comment>
<dbReference type="SUPFAM" id="SSF56712">
    <property type="entry name" value="Prokaryotic type I DNA topoisomerase"/>
    <property type="match status" value="1"/>
</dbReference>
<dbReference type="InterPro" id="IPR014001">
    <property type="entry name" value="Helicase_ATP-bd"/>
</dbReference>
<evidence type="ECO:0000256" key="2">
    <source>
        <dbReference type="ARBA" id="ARBA00022801"/>
    </source>
</evidence>
<dbReference type="SMART" id="SM00487">
    <property type="entry name" value="DEXDc"/>
    <property type="match status" value="1"/>
</dbReference>
<feature type="domain" description="Helicase ATP-binding" evidence="6">
    <location>
        <begin position="96"/>
        <end position="262"/>
    </location>
</feature>
<evidence type="ECO:0000256" key="3">
    <source>
        <dbReference type="ARBA" id="ARBA00022806"/>
    </source>
</evidence>
<evidence type="ECO:0000313" key="8">
    <source>
        <dbReference type="Proteomes" id="UP001530400"/>
    </source>
</evidence>
<dbReference type="PROSITE" id="PS51192">
    <property type="entry name" value="HELICASE_ATP_BIND_1"/>
    <property type="match status" value="1"/>
</dbReference>
<dbReference type="CDD" id="cd00268">
    <property type="entry name" value="DEADc"/>
    <property type="match status" value="1"/>
</dbReference>
<dbReference type="SUPFAM" id="SSF52540">
    <property type="entry name" value="P-loop containing nucleoside triphosphate hydrolases"/>
    <property type="match status" value="2"/>
</dbReference>
<dbReference type="Gene3D" id="3.40.50.300">
    <property type="entry name" value="P-loop containing nucleotide triphosphate hydrolases"/>
    <property type="match status" value="2"/>
</dbReference>
<protein>
    <recommendedName>
        <fullName evidence="6">Helicase ATP-binding domain-containing protein</fullName>
    </recommendedName>
</protein>
<dbReference type="GO" id="GO:0016787">
    <property type="term" value="F:hydrolase activity"/>
    <property type="evidence" value="ECO:0007669"/>
    <property type="project" value="UniProtKB-KW"/>
</dbReference>
<evidence type="ECO:0000256" key="1">
    <source>
        <dbReference type="ARBA" id="ARBA00022741"/>
    </source>
</evidence>
<dbReference type="InterPro" id="IPR044742">
    <property type="entry name" value="DEAD/DEAH_RhlB"/>
</dbReference>
<evidence type="ECO:0000256" key="4">
    <source>
        <dbReference type="ARBA" id="ARBA00022840"/>
    </source>
</evidence>
<dbReference type="GO" id="GO:0004386">
    <property type="term" value="F:helicase activity"/>
    <property type="evidence" value="ECO:0007669"/>
    <property type="project" value="UniProtKB-KW"/>
</dbReference>
<name>A0ABD3PL21_9STRA</name>
<keyword evidence="1" id="KW-0547">Nucleotide-binding</keyword>
<dbReference type="AlphaFoldDB" id="A0ABD3PL21"/>
<keyword evidence="3" id="KW-0347">Helicase</keyword>
<feature type="compositionally biased region" description="Low complexity" evidence="5">
    <location>
        <begin position="1"/>
        <end position="17"/>
    </location>
</feature>
<dbReference type="Pfam" id="PF00270">
    <property type="entry name" value="DEAD"/>
    <property type="match status" value="1"/>
</dbReference>
<dbReference type="Gene3D" id="3.40.50.140">
    <property type="match status" value="1"/>
</dbReference>
<dbReference type="InterPro" id="IPR027417">
    <property type="entry name" value="P-loop_NTPase"/>
</dbReference>
<sequence>MLLHHAANNQAHNRNNAPPSSPHYIRIPSSSPTSPKIKVHHRYLLYILSRSITIHSYNTVPLIDFQSTNSLDRKLVHTLQLAMNITKRTPVQSHAIPLLLNQYDVMASSDTGSGKTIMFGLPLLQKEEKGRKLRRCWWCGHAFFFGDCSYKREILKTFTSSTNSHIKVSLATGGSDTQQQQRQSLSNCNILVGTPGRILSLNNIDYRVIDEADILLDLGFQKELTRISRALKNEKQSVLCSATFPDGVQRLAANFLDPKYYFVSVGVVGSTHSKICQQFEWMELLPRTVNYERNAENPRVDAVIRNVEQFWDKADRKKDQSSAIVFSNTKDGVEEYGKALSQKFGGTKIRVIHGDKEQSERNRAIGASGEAVTLIDAKSLGIASGLVDLLAGAGQNEFIPAWLQGMAHVSNARSLEDDMQIQAGSSMKSSNSPEEVINEEFTEQVFRRTAAEGSFGVGKDTAYRSFDEEAYSDSDMDELEELGDTTTDEEFDSDLEPQSDNESFSQIHIDAAFYRQEPSKQLVKMASEDISDTPSKGILNSLKSNQRLRFEYIGLFPFSDISHLLMNTSEKSSNDIPKILMVAEKPSIANAIAEALSRGNRPPRQRRLTLTLPVYEFTTNDFAPDNSKSLVRVTSVVGHVYSLGFDVDQKERQRDPRDYFSLPVAKKEEGTTSKLRVVDHLKALSGDSEHLVPIDTLSSVQCVF</sequence>
<dbReference type="Proteomes" id="UP001530400">
    <property type="component" value="Unassembled WGS sequence"/>
</dbReference>
<accession>A0ABD3PL21</accession>
<keyword evidence="2" id="KW-0378">Hydrolase</keyword>